<keyword evidence="5" id="KW-0998">Cell outer membrane</keyword>
<dbReference type="InterPro" id="IPR033985">
    <property type="entry name" value="SusD-like_N"/>
</dbReference>
<dbReference type="Pfam" id="PF07980">
    <property type="entry name" value="SusD_RagB"/>
    <property type="match status" value="1"/>
</dbReference>
<evidence type="ECO:0000259" key="7">
    <source>
        <dbReference type="Pfam" id="PF14322"/>
    </source>
</evidence>
<protein>
    <submittedName>
        <fullName evidence="8">RagB/SusD family nutrient uptake outer membrane protein</fullName>
    </submittedName>
</protein>
<dbReference type="Pfam" id="PF14322">
    <property type="entry name" value="SusD-like_3"/>
    <property type="match status" value="1"/>
</dbReference>
<evidence type="ECO:0000256" key="1">
    <source>
        <dbReference type="ARBA" id="ARBA00004442"/>
    </source>
</evidence>
<dbReference type="RefSeq" id="WP_130858292.1">
    <property type="nucleotide sequence ID" value="NZ_JBHLWO010000004.1"/>
</dbReference>
<dbReference type="InterPro" id="IPR012944">
    <property type="entry name" value="SusD_RagB_dom"/>
</dbReference>
<reference evidence="8 9" key="1">
    <citation type="submission" date="2024-09" db="EMBL/GenBank/DDBJ databases">
        <authorList>
            <person name="Sun Q."/>
            <person name="Mori K."/>
        </authorList>
    </citation>
    <scope>NUCLEOTIDE SEQUENCE [LARGE SCALE GENOMIC DNA]</scope>
    <source>
        <strain evidence="8 9">CCM 7765</strain>
    </source>
</reference>
<evidence type="ECO:0000256" key="5">
    <source>
        <dbReference type="ARBA" id="ARBA00023237"/>
    </source>
</evidence>
<name>A0ABV6HQN5_9SPHI</name>
<dbReference type="Gene3D" id="1.25.40.390">
    <property type="match status" value="1"/>
</dbReference>
<evidence type="ECO:0000256" key="4">
    <source>
        <dbReference type="ARBA" id="ARBA00023136"/>
    </source>
</evidence>
<feature type="domain" description="SusD-like N-terminal" evidence="7">
    <location>
        <begin position="82"/>
        <end position="217"/>
    </location>
</feature>
<dbReference type="InterPro" id="IPR011990">
    <property type="entry name" value="TPR-like_helical_dom_sf"/>
</dbReference>
<evidence type="ECO:0000256" key="3">
    <source>
        <dbReference type="ARBA" id="ARBA00022729"/>
    </source>
</evidence>
<comment type="similarity">
    <text evidence="2">Belongs to the SusD family.</text>
</comment>
<sequence>MKSIYLFMILIYLASCKKFVEVDMPPNQLFSENVFNDKTSANAAFSGIYSELSTITHPLNADIQIAASMYSGILEYTKSEQSYLDFGNKAIQINNSIVGSMWTATYQTIYQVNLAIQKLQASSLELSLKNQLLGEAKFIRAFCYFYFVSLYGGVPLITENAYENNAGEARAIPAAIHEQILADLTDAIELLADIRGEGEKIRPDYFSACALLSKVYLSVGNWQKAFDFASLVIDQGEYELEQDLRNVFAKESKETIWQLKPSFPFYNTNIGRILTPSLTNNTIPNFCLSDQYIRSFLPEDKRFKEWIGNKTVEERSFAFPYKYKVQSGGNLTEYQVIFRLAEIYLIRSEAAVNLGNFEEALQDINKIRDRADLPPVVNEISKTHLIDILTTEVRHELFTEWANEWLVEKRLNDTSIKLWPIPLAQLELNPNLEQNNGY</sequence>
<accession>A0ABV6HQN5</accession>
<dbReference type="EMBL" id="JBHLWO010000004">
    <property type="protein sequence ID" value="MFC0321182.1"/>
    <property type="molecule type" value="Genomic_DNA"/>
</dbReference>
<keyword evidence="9" id="KW-1185">Reference proteome</keyword>
<dbReference type="SUPFAM" id="SSF48452">
    <property type="entry name" value="TPR-like"/>
    <property type="match status" value="1"/>
</dbReference>
<evidence type="ECO:0000313" key="8">
    <source>
        <dbReference type="EMBL" id="MFC0321182.1"/>
    </source>
</evidence>
<proteinExistence type="inferred from homology"/>
<evidence type="ECO:0000313" key="9">
    <source>
        <dbReference type="Proteomes" id="UP001589774"/>
    </source>
</evidence>
<keyword evidence="3" id="KW-0732">Signal</keyword>
<dbReference type="CDD" id="cd08977">
    <property type="entry name" value="SusD"/>
    <property type="match status" value="1"/>
</dbReference>
<organism evidence="8 9">
    <name type="scientific">Olivibacter oleidegradans</name>
    <dbReference type="NCBI Taxonomy" id="760123"/>
    <lineage>
        <taxon>Bacteria</taxon>
        <taxon>Pseudomonadati</taxon>
        <taxon>Bacteroidota</taxon>
        <taxon>Sphingobacteriia</taxon>
        <taxon>Sphingobacteriales</taxon>
        <taxon>Sphingobacteriaceae</taxon>
        <taxon>Olivibacter</taxon>
    </lineage>
</organism>
<feature type="domain" description="RagB/SusD" evidence="6">
    <location>
        <begin position="326"/>
        <end position="403"/>
    </location>
</feature>
<evidence type="ECO:0000256" key="2">
    <source>
        <dbReference type="ARBA" id="ARBA00006275"/>
    </source>
</evidence>
<comment type="subcellular location">
    <subcellularLocation>
        <location evidence="1">Cell outer membrane</location>
    </subcellularLocation>
</comment>
<evidence type="ECO:0000259" key="6">
    <source>
        <dbReference type="Pfam" id="PF07980"/>
    </source>
</evidence>
<comment type="caution">
    <text evidence="8">The sequence shown here is derived from an EMBL/GenBank/DDBJ whole genome shotgun (WGS) entry which is preliminary data.</text>
</comment>
<keyword evidence="4" id="KW-0472">Membrane</keyword>
<dbReference type="Proteomes" id="UP001589774">
    <property type="component" value="Unassembled WGS sequence"/>
</dbReference>
<gene>
    <name evidence="8" type="ORF">ACFFI0_22865</name>
</gene>